<dbReference type="PROSITE" id="PS00380">
    <property type="entry name" value="RHODANESE_1"/>
    <property type="match status" value="1"/>
</dbReference>
<dbReference type="OrthoDB" id="9781034at2"/>
<dbReference type="InterPro" id="IPR036873">
    <property type="entry name" value="Rhodanese-like_dom_sf"/>
</dbReference>
<dbReference type="Gene3D" id="3.40.250.10">
    <property type="entry name" value="Rhodanese-like domain"/>
    <property type="match status" value="2"/>
</dbReference>
<evidence type="ECO:0000259" key="3">
    <source>
        <dbReference type="PROSITE" id="PS50206"/>
    </source>
</evidence>
<dbReference type="CDD" id="cd01448">
    <property type="entry name" value="TST_Repeat_1"/>
    <property type="match status" value="1"/>
</dbReference>
<keyword evidence="1" id="KW-0677">Repeat</keyword>
<dbReference type="PANTHER" id="PTHR43855">
    <property type="entry name" value="THIOSULFATE SULFURTRANSFERASE"/>
    <property type="match status" value="1"/>
</dbReference>
<dbReference type="KEGG" id="hmi:soil367_12185"/>
<protein>
    <recommendedName>
        <fullName evidence="2">Sulfurtransferase</fullName>
    </recommendedName>
</protein>
<feature type="domain" description="Rhodanese" evidence="3">
    <location>
        <begin position="18"/>
        <end position="126"/>
    </location>
</feature>
<dbReference type="SMART" id="SM00450">
    <property type="entry name" value="RHOD"/>
    <property type="match status" value="2"/>
</dbReference>
<dbReference type="InterPro" id="IPR051126">
    <property type="entry name" value="Thiosulfate_sulfurtransferase"/>
</dbReference>
<dbReference type="AlphaFoldDB" id="A0A4P7XHU5"/>
<keyword evidence="2 4" id="KW-0808">Transferase</keyword>
<evidence type="ECO:0000313" key="4">
    <source>
        <dbReference type="EMBL" id="QCF26628.1"/>
    </source>
</evidence>
<dbReference type="Pfam" id="PF00581">
    <property type="entry name" value="Rhodanese"/>
    <property type="match status" value="2"/>
</dbReference>
<organism evidence="4 5">
    <name type="scientific">Hydrocarboniclastica marina</name>
    <dbReference type="NCBI Taxonomy" id="2259620"/>
    <lineage>
        <taxon>Bacteria</taxon>
        <taxon>Pseudomonadati</taxon>
        <taxon>Pseudomonadota</taxon>
        <taxon>Gammaproteobacteria</taxon>
        <taxon>Alteromonadales</taxon>
        <taxon>Alteromonadaceae</taxon>
        <taxon>Hydrocarboniclastica</taxon>
    </lineage>
</organism>
<dbReference type="EMBL" id="CP031093">
    <property type="protein sequence ID" value="QCF26628.1"/>
    <property type="molecule type" value="Genomic_DNA"/>
</dbReference>
<dbReference type="PROSITE" id="PS50206">
    <property type="entry name" value="RHODANESE_3"/>
    <property type="match status" value="2"/>
</dbReference>
<dbReference type="SUPFAM" id="SSF52821">
    <property type="entry name" value="Rhodanese/Cell cycle control phosphatase"/>
    <property type="match status" value="2"/>
</dbReference>
<dbReference type="InterPro" id="IPR001763">
    <property type="entry name" value="Rhodanese-like_dom"/>
</dbReference>
<gene>
    <name evidence="4" type="ORF">soil367_12185</name>
</gene>
<dbReference type="RefSeq" id="WP_136549334.1">
    <property type="nucleotide sequence ID" value="NZ_CP031093.1"/>
</dbReference>
<dbReference type="CDD" id="cd01449">
    <property type="entry name" value="TST_Repeat_2"/>
    <property type="match status" value="1"/>
</dbReference>
<name>A0A4P7XHU5_9ALTE</name>
<keyword evidence="5" id="KW-1185">Reference proteome</keyword>
<reference evidence="4 5" key="1">
    <citation type="submission" date="2018-07" db="EMBL/GenBank/DDBJ databases">
        <title>Marsedoiliclastica nanhaica gen. nov. sp. nov., a novel marine hydrocarbonoclastic bacterium isolated from an in-situ enriched hydrocarbon-degrading consortium in deep-sea sediment.</title>
        <authorList>
            <person name="Dong C."/>
            <person name="Ma T."/>
            <person name="Liu R."/>
            <person name="Shao Z."/>
        </authorList>
    </citation>
    <scope>NUCLEOTIDE SEQUENCE [LARGE SCALE GENOMIC DNA]</scope>
    <source>
        <strain evidence="5">soil36-7</strain>
    </source>
</reference>
<evidence type="ECO:0000256" key="2">
    <source>
        <dbReference type="RuleBase" id="RU000507"/>
    </source>
</evidence>
<sequence>MTALPLLIEPEMLEAHLHDPGLLLVDLCHPERYAVAHLPGAVHVQPQETQRGRPPAPGALPDRASLQALVDRIGLQPEHHVVVYDDEGGGWAGRFVWLLDAIGHRHYSLLNGGWIAWSDEGRPLTAEKPERKNGNAYPLELSAQPTADLNAVLSALDDPDVVIWDARSPAEYRGERQAAAKSGHIPGARNLEWTQTMDPARSFRLRDEAELRQQLAAAGIDLNKHIITHCQSHHRSGLTYAIAKHLGAARVQAYAGSWAEWGNHPNTPVER</sequence>
<feature type="domain" description="Rhodanese" evidence="3">
    <location>
        <begin position="157"/>
        <end position="270"/>
    </location>
</feature>
<proteinExistence type="predicted"/>
<evidence type="ECO:0000256" key="1">
    <source>
        <dbReference type="ARBA" id="ARBA00022737"/>
    </source>
</evidence>
<dbReference type="GO" id="GO:0004792">
    <property type="term" value="F:thiosulfate-cyanide sulfurtransferase activity"/>
    <property type="evidence" value="ECO:0007669"/>
    <property type="project" value="InterPro"/>
</dbReference>
<dbReference type="PROSITE" id="PS00683">
    <property type="entry name" value="RHODANESE_2"/>
    <property type="match status" value="1"/>
</dbReference>
<evidence type="ECO:0000313" key="5">
    <source>
        <dbReference type="Proteomes" id="UP000298049"/>
    </source>
</evidence>
<dbReference type="Proteomes" id="UP000298049">
    <property type="component" value="Chromosome"/>
</dbReference>
<dbReference type="InterPro" id="IPR001307">
    <property type="entry name" value="Thiosulphate_STrfase_CS"/>
</dbReference>
<dbReference type="PANTHER" id="PTHR43855:SF1">
    <property type="entry name" value="THIOSULFATE SULFURTRANSFERASE"/>
    <property type="match status" value="1"/>
</dbReference>
<accession>A0A4P7XHU5</accession>